<evidence type="ECO:0000256" key="6">
    <source>
        <dbReference type="ARBA" id="ARBA00023136"/>
    </source>
</evidence>
<dbReference type="InterPro" id="IPR036259">
    <property type="entry name" value="MFS_trans_sf"/>
</dbReference>
<feature type="domain" description="Major facilitator superfamily (MFS) profile" evidence="9">
    <location>
        <begin position="127"/>
        <end position="598"/>
    </location>
</feature>
<evidence type="ECO:0000313" key="11">
    <source>
        <dbReference type="Proteomes" id="UP000037505"/>
    </source>
</evidence>
<comment type="subcellular location">
    <subcellularLocation>
        <location evidence="1">Membrane</location>
        <topology evidence="1">Multi-pass membrane protein</topology>
    </subcellularLocation>
</comment>
<dbReference type="GO" id="GO:0015791">
    <property type="term" value="P:polyol transmembrane transport"/>
    <property type="evidence" value="ECO:0007669"/>
    <property type="project" value="UniProtKB-ARBA"/>
</dbReference>
<dbReference type="PRINTS" id="PR00171">
    <property type="entry name" value="SUGRTRNSPORT"/>
</dbReference>
<evidence type="ECO:0000256" key="2">
    <source>
        <dbReference type="ARBA" id="ARBA00010992"/>
    </source>
</evidence>
<dbReference type="EMBL" id="JNOM01000114">
    <property type="protein sequence ID" value="KNG86475.1"/>
    <property type="molecule type" value="Genomic_DNA"/>
</dbReference>
<feature type="region of interest" description="Disordered" evidence="7">
    <location>
        <begin position="1"/>
        <end position="30"/>
    </location>
</feature>
<dbReference type="GeneID" id="26806860"/>
<dbReference type="InterPro" id="IPR003663">
    <property type="entry name" value="Sugar/inositol_transpt"/>
</dbReference>
<dbReference type="GO" id="GO:0022857">
    <property type="term" value="F:transmembrane transporter activity"/>
    <property type="evidence" value="ECO:0007669"/>
    <property type="project" value="InterPro"/>
</dbReference>
<dbReference type="GO" id="GO:0015798">
    <property type="term" value="P:myo-inositol transport"/>
    <property type="evidence" value="ECO:0007669"/>
    <property type="project" value="UniProtKB-ARBA"/>
</dbReference>
<feature type="transmembrane region" description="Helical" evidence="8">
    <location>
        <begin position="296"/>
        <end position="316"/>
    </location>
</feature>
<dbReference type="PANTHER" id="PTHR48020:SF25">
    <property type="entry name" value="SUGAR TRANSPORTER, PUTATIVE (AFU_ORTHOLOGUE AFUA_7G05830)-RELATED"/>
    <property type="match status" value="1"/>
</dbReference>
<feature type="transmembrane region" description="Helical" evidence="8">
    <location>
        <begin position="502"/>
        <end position="522"/>
    </location>
</feature>
<keyword evidence="10" id="KW-0762">Sugar transport</keyword>
<keyword evidence="4 8" id="KW-0812">Transmembrane</keyword>
<evidence type="ECO:0000256" key="3">
    <source>
        <dbReference type="ARBA" id="ARBA00022448"/>
    </source>
</evidence>
<feature type="transmembrane region" description="Helical" evidence="8">
    <location>
        <begin position="543"/>
        <end position="563"/>
    </location>
</feature>
<feature type="compositionally biased region" description="Basic and acidic residues" evidence="7">
    <location>
        <begin position="14"/>
        <end position="26"/>
    </location>
</feature>
<dbReference type="STRING" id="1509407.A0A0L1J488"/>
<reference evidence="10 11" key="1">
    <citation type="submission" date="2014-06" db="EMBL/GenBank/DDBJ databases">
        <title>The Genome of the Aflatoxigenic Filamentous Fungus Aspergillus nomius.</title>
        <authorList>
            <person name="Moore M.G."/>
            <person name="Shannon B.M."/>
            <person name="Brian M.M."/>
        </authorList>
    </citation>
    <scope>NUCLEOTIDE SEQUENCE [LARGE SCALE GENOMIC DNA]</scope>
    <source>
        <strain evidence="10 11">NRRL 13137</strain>
    </source>
</reference>
<feature type="transmembrane region" description="Helical" evidence="8">
    <location>
        <begin position="201"/>
        <end position="218"/>
    </location>
</feature>
<dbReference type="OrthoDB" id="5290825at2759"/>
<dbReference type="PROSITE" id="PS50850">
    <property type="entry name" value="MFS"/>
    <property type="match status" value="1"/>
</dbReference>
<dbReference type="SUPFAM" id="SSF103473">
    <property type="entry name" value="MFS general substrate transporter"/>
    <property type="match status" value="1"/>
</dbReference>
<evidence type="ECO:0000256" key="8">
    <source>
        <dbReference type="SAM" id="Phobius"/>
    </source>
</evidence>
<sequence>MFGKEDIGPFADPPQKDGTEHVERNENAMPRRILATAAERARRNINAKLANPLAGYSYEELRRQGINFAVKHHIGGQEDIRAFGIGAILAQVPEKFTHVPDLRPDEIEVLQKEFSNRWSQPWTMYLVIALCSLAAAVQGMDETVVNGAQIFYKHQFGIGNDDSRSNWLVGLVNSAPYLCCAVIGCWLTVPFNAWFGRRGTIFITCCFSALACLWQGFVNTWWHMFIARFVLGFGIGPKSATVPIYAAETAPPVIRGALVMQWQMWTAFGIMFGYAADLVFYEVRDPVGITGLNWRLMVGSAMLPAILVCCFVFTCPESPRWYMARKCHDKAYRSMCSLRFHKIQAARDLFYMHTLLEAENGMKLGQNKVLEMITVPRNRRALVASELVMFLQQVCSQLHRTYASVDKYANHDLVLWYLLILYLGVNVIAYYSSEIFLEATNQRNALTASLGWGLINWLFAIPAVYTIDTFGRRNLLLTTFPLMALSMFFTGFSFWIPQETHSSARLACIALGLYFFGIVYSVGEGPVPFTYSAEAYPLYIRSYGMALATATTWLFNFTLAVTWPSLRSAFTPQGAFSWYAGWNIVGWWLILLLMPETKGKTLEELDQVFSVSTTFHAAYGLRQIPYFFQRYILRQNVRPEVLYERQDAFNVPPEAGYNTL</sequence>
<organism evidence="10 11">
    <name type="scientific">Aspergillus nomiae NRRL (strain ATCC 15546 / NRRL 13137 / CBS 260.88 / M93)</name>
    <dbReference type="NCBI Taxonomy" id="1509407"/>
    <lineage>
        <taxon>Eukaryota</taxon>
        <taxon>Fungi</taxon>
        <taxon>Dikarya</taxon>
        <taxon>Ascomycota</taxon>
        <taxon>Pezizomycotina</taxon>
        <taxon>Eurotiomycetes</taxon>
        <taxon>Eurotiomycetidae</taxon>
        <taxon>Eurotiales</taxon>
        <taxon>Aspergillaceae</taxon>
        <taxon>Aspergillus</taxon>
        <taxon>Aspergillus subgen. Circumdati</taxon>
    </lineage>
</organism>
<dbReference type="GO" id="GO:0016020">
    <property type="term" value="C:membrane"/>
    <property type="evidence" value="ECO:0007669"/>
    <property type="project" value="UniProtKB-SubCell"/>
</dbReference>
<gene>
    <name evidence="10" type="ORF">ANOM_005056</name>
</gene>
<dbReference type="InterPro" id="IPR050814">
    <property type="entry name" value="Myo-inositol_Transporter"/>
</dbReference>
<feature type="transmembrane region" description="Helical" evidence="8">
    <location>
        <begin position="414"/>
        <end position="433"/>
    </location>
</feature>
<evidence type="ECO:0000256" key="1">
    <source>
        <dbReference type="ARBA" id="ARBA00004141"/>
    </source>
</evidence>
<feature type="transmembrane region" description="Helical" evidence="8">
    <location>
        <begin position="575"/>
        <end position="594"/>
    </location>
</feature>
<evidence type="ECO:0000256" key="5">
    <source>
        <dbReference type="ARBA" id="ARBA00022989"/>
    </source>
</evidence>
<name>A0A0L1J488_ASPN3</name>
<dbReference type="InterPro" id="IPR005828">
    <property type="entry name" value="MFS_sugar_transport-like"/>
</dbReference>
<feature type="transmembrane region" description="Helical" evidence="8">
    <location>
        <begin position="167"/>
        <end position="189"/>
    </location>
</feature>
<keyword evidence="3" id="KW-0813">Transport</keyword>
<evidence type="ECO:0000256" key="4">
    <source>
        <dbReference type="ARBA" id="ARBA00022692"/>
    </source>
</evidence>
<dbReference type="PANTHER" id="PTHR48020">
    <property type="entry name" value="PROTON MYO-INOSITOL COTRANSPORTER"/>
    <property type="match status" value="1"/>
</dbReference>
<evidence type="ECO:0000313" key="10">
    <source>
        <dbReference type="EMBL" id="KNG86475.1"/>
    </source>
</evidence>
<keyword evidence="6 8" id="KW-0472">Membrane</keyword>
<dbReference type="RefSeq" id="XP_015407398.1">
    <property type="nucleotide sequence ID" value="XM_015550313.1"/>
</dbReference>
<protein>
    <submittedName>
        <fullName evidence="10">Putative MFS sugar transporter</fullName>
    </submittedName>
</protein>
<proteinExistence type="inferred from homology"/>
<accession>A0A0L1J488</accession>
<comment type="similarity">
    <text evidence="2">Belongs to the major facilitator superfamily. Sugar transporter (TC 2.A.1.1) family.</text>
</comment>
<evidence type="ECO:0000259" key="9">
    <source>
        <dbReference type="PROSITE" id="PS50850"/>
    </source>
</evidence>
<feature type="transmembrane region" description="Helical" evidence="8">
    <location>
        <begin position="445"/>
        <end position="467"/>
    </location>
</feature>
<feature type="transmembrane region" description="Helical" evidence="8">
    <location>
        <begin position="258"/>
        <end position="276"/>
    </location>
</feature>
<comment type="caution">
    <text evidence="10">The sequence shown here is derived from an EMBL/GenBank/DDBJ whole genome shotgun (WGS) entry which is preliminary data.</text>
</comment>
<evidence type="ECO:0000256" key="7">
    <source>
        <dbReference type="SAM" id="MobiDB-lite"/>
    </source>
</evidence>
<dbReference type="InterPro" id="IPR020846">
    <property type="entry name" value="MFS_dom"/>
</dbReference>
<dbReference type="Proteomes" id="UP000037505">
    <property type="component" value="Unassembled WGS sequence"/>
</dbReference>
<feature type="transmembrane region" description="Helical" evidence="8">
    <location>
        <begin position="474"/>
        <end position="496"/>
    </location>
</feature>
<dbReference type="Pfam" id="PF00083">
    <property type="entry name" value="Sugar_tr"/>
    <property type="match status" value="2"/>
</dbReference>
<keyword evidence="5 8" id="KW-1133">Transmembrane helix</keyword>
<keyword evidence="11" id="KW-1185">Reference proteome</keyword>
<dbReference type="AlphaFoldDB" id="A0A0L1J488"/>
<dbReference type="Gene3D" id="1.20.1250.20">
    <property type="entry name" value="MFS general substrate transporter like domains"/>
    <property type="match status" value="1"/>
</dbReference>